<accession>A0A392PAK4</accession>
<sequence>MDRYTGEAHHIIDIQEDLGISFNAVGGEEVQRVMEMEDRDRREKLAWEQSHETKMEAFPVNFVQGLWGNNDCEWAFLPSEGNSGGLLSIWNKVKANLVFTFIGEGFVGVCLDLVGETKRCYIVNVYAKCDFNSVRDTHERIGVLGNLDGQRSSEMVSFDLFLNNIELVDMPLI</sequence>
<proteinExistence type="predicted"/>
<dbReference type="EMBL" id="LXQA010070440">
    <property type="protein sequence ID" value="MCI08824.1"/>
    <property type="molecule type" value="Genomic_DNA"/>
</dbReference>
<keyword evidence="1" id="KW-0695">RNA-directed DNA polymerase</keyword>
<evidence type="ECO:0000313" key="2">
    <source>
        <dbReference type="Proteomes" id="UP000265520"/>
    </source>
</evidence>
<comment type="caution">
    <text evidence="1">The sequence shown here is derived from an EMBL/GenBank/DDBJ whole genome shotgun (WGS) entry which is preliminary data.</text>
</comment>
<protein>
    <submittedName>
        <fullName evidence="1">Putative reverse transcriptase-beet retrotransposon</fullName>
    </submittedName>
</protein>
<dbReference type="GO" id="GO:0003964">
    <property type="term" value="F:RNA-directed DNA polymerase activity"/>
    <property type="evidence" value="ECO:0007669"/>
    <property type="project" value="UniProtKB-KW"/>
</dbReference>
<evidence type="ECO:0000313" key="1">
    <source>
        <dbReference type="EMBL" id="MCI08824.1"/>
    </source>
</evidence>
<keyword evidence="1" id="KW-0808">Transferase</keyword>
<organism evidence="1 2">
    <name type="scientific">Trifolium medium</name>
    <dbReference type="NCBI Taxonomy" id="97028"/>
    <lineage>
        <taxon>Eukaryota</taxon>
        <taxon>Viridiplantae</taxon>
        <taxon>Streptophyta</taxon>
        <taxon>Embryophyta</taxon>
        <taxon>Tracheophyta</taxon>
        <taxon>Spermatophyta</taxon>
        <taxon>Magnoliopsida</taxon>
        <taxon>eudicotyledons</taxon>
        <taxon>Gunneridae</taxon>
        <taxon>Pentapetalae</taxon>
        <taxon>rosids</taxon>
        <taxon>fabids</taxon>
        <taxon>Fabales</taxon>
        <taxon>Fabaceae</taxon>
        <taxon>Papilionoideae</taxon>
        <taxon>50 kb inversion clade</taxon>
        <taxon>NPAAA clade</taxon>
        <taxon>Hologalegina</taxon>
        <taxon>IRL clade</taxon>
        <taxon>Trifolieae</taxon>
        <taxon>Trifolium</taxon>
    </lineage>
</organism>
<keyword evidence="2" id="KW-1185">Reference proteome</keyword>
<dbReference type="AlphaFoldDB" id="A0A392PAK4"/>
<reference evidence="1 2" key="1">
    <citation type="journal article" date="2018" name="Front. Plant Sci.">
        <title>Red Clover (Trifolium pratense) and Zigzag Clover (T. medium) - A Picture of Genomic Similarities and Differences.</title>
        <authorList>
            <person name="Dluhosova J."/>
            <person name="Istvanek J."/>
            <person name="Nedelnik J."/>
            <person name="Repkova J."/>
        </authorList>
    </citation>
    <scope>NUCLEOTIDE SEQUENCE [LARGE SCALE GENOMIC DNA]</scope>
    <source>
        <strain evidence="2">cv. 10/8</strain>
        <tissue evidence="1">Leaf</tissue>
    </source>
</reference>
<keyword evidence="1" id="KW-0548">Nucleotidyltransferase</keyword>
<dbReference type="Proteomes" id="UP000265520">
    <property type="component" value="Unassembled WGS sequence"/>
</dbReference>
<name>A0A392PAK4_9FABA</name>
<feature type="non-terminal residue" evidence="1">
    <location>
        <position position="173"/>
    </location>
</feature>